<evidence type="ECO:0000313" key="1">
    <source>
        <dbReference type="EMBL" id="SDJ40223.1"/>
    </source>
</evidence>
<dbReference type="RefSeq" id="WP_089851576.1">
    <property type="nucleotide sequence ID" value="NZ_FNEJ01000029.1"/>
</dbReference>
<sequence length="326" mass="36932">MASKALTVNDEARVALVSCMRNEGVFSLEWLAYHIALGFERIFVVTNDCRDGSNVLFDRLEEFGVLVHVPQDVPEGASPQDLGMDLVLAQLRLDGQSHVLHIDSDEFLHVPEGLEVVMKATRGADVVPVPWRLFGDGGMRHWKPGDLVVAQNLRAEPAPVPGQSKSKCFFRVDSFARATDHNPLEPLVDDPVVMNPDGDVLENKSLYQKKAARFRPHDVAVRGRNAVLFHYAIRSEDCFLMKNDRGDGQGKRGEIKYHLGSHWHRMANRNDVEERAMLSHVPKLSETLAEWRSDPELARLEKACQDWFLSRRAKVLTPERRKAWSR</sequence>
<evidence type="ECO:0000313" key="2">
    <source>
        <dbReference type="Proteomes" id="UP000199093"/>
    </source>
</evidence>
<keyword evidence="2" id="KW-1185">Reference proteome</keyword>
<proteinExistence type="predicted"/>
<dbReference type="Proteomes" id="UP000199093">
    <property type="component" value="Unassembled WGS sequence"/>
</dbReference>
<dbReference type="STRING" id="555512.SAMN04487993_102959"/>
<organism evidence="1 2">
    <name type="scientific">Salipiger marinus</name>
    <dbReference type="NCBI Taxonomy" id="555512"/>
    <lineage>
        <taxon>Bacteria</taxon>
        <taxon>Pseudomonadati</taxon>
        <taxon>Pseudomonadota</taxon>
        <taxon>Alphaproteobacteria</taxon>
        <taxon>Rhodobacterales</taxon>
        <taxon>Roseobacteraceae</taxon>
        <taxon>Salipiger</taxon>
    </lineage>
</organism>
<protein>
    <submittedName>
        <fullName evidence="1">Glycosyl transferase family 2</fullName>
    </submittedName>
</protein>
<dbReference type="GO" id="GO:0016740">
    <property type="term" value="F:transferase activity"/>
    <property type="evidence" value="ECO:0007669"/>
    <property type="project" value="UniProtKB-KW"/>
</dbReference>
<dbReference type="AlphaFoldDB" id="A0A1G8TFL7"/>
<name>A0A1G8TFL7_9RHOB</name>
<accession>A0A1G8TFL7</accession>
<reference evidence="1 2" key="1">
    <citation type="submission" date="2016-10" db="EMBL/GenBank/DDBJ databases">
        <authorList>
            <person name="de Groot N.N."/>
        </authorList>
    </citation>
    <scope>NUCLEOTIDE SEQUENCE [LARGE SCALE GENOMIC DNA]</scope>
    <source>
        <strain evidence="1 2">DSM 26424</strain>
    </source>
</reference>
<gene>
    <name evidence="1" type="ORF">SAMN04487993_102959</name>
</gene>
<dbReference type="Pfam" id="PF13704">
    <property type="entry name" value="Glyco_tranf_2_4"/>
    <property type="match status" value="1"/>
</dbReference>
<dbReference type="EMBL" id="FNEJ01000029">
    <property type="protein sequence ID" value="SDJ40223.1"/>
    <property type="molecule type" value="Genomic_DNA"/>
</dbReference>
<dbReference type="OrthoDB" id="1997677at2"/>
<keyword evidence="1" id="KW-0808">Transferase</keyword>